<dbReference type="Gene3D" id="3.90.245.10">
    <property type="entry name" value="Ribonucleoside hydrolase-like"/>
    <property type="match status" value="1"/>
</dbReference>
<comment type="caution">
    <text evidence="5">The sequence shown here is derived from an EMBL/GenBank/DDBJ whole genome shotgun (WGS) entry which is preliminary data.</text>
</comment>
<reference evidence="5 6" key="1">
    <citation type="submission" date="2017-10" db="EMBL/GenBank/DDBJ databases">
        <title>Nyctiphanis sp. nov., isolated from the stomach of the euphausiid Nyctiphanes simplex (Hansen, 1911) in the Gulf of California.</title>
        <authorList>
            <person name="Gomez-Gil B."/>
            <person name="Aguilar-Mendez M."/>
            <person name="Lopez-Cortes A."/>
            <person name="Gomez-Gutierrez J."/>
            <person name="Roque A."/>
            <person name="Lang E."/>
            <person name="Gonzalez-Castillo A."/>
        </authorList>
    </citation>
    <scope>NUCLEOTIDE SEQUENCE [LARGE SCALE GENOMIC DNA]</scope>
    <source>
        <strain evidence="5 6">CAIM 600</strain>
    </source>
</reference>
<evidence type="ECO:0000313" key="6">
    <source>
        <dbReference type="Proteomes" id="UP000290287"/>
    </source>
</evidence>
<dbReference type="InterPro" id="IPR036452">
    <property type="entry name" value="Ribo_hydro-like"/>
</dbReference>
<dbReference type="Proteomes" id="UP000290287">
    <property type="component" value="Unassembled WGS sequence"/>
</dbReference>
<proteinExistence type="predicted"/>
<name>A0A4Q0YPV4_9GAMM</name>
<feature type="domain" description="Inosine/uridine-preferring nucleoside hydrolase" evidence="3">
    <location>
        <begin position="5"/>
        <end position="308"/>
    </location>
</feature>
<evidence type="ECO:0000259" key="3">
    <source>
        <dbReference type="Pfam" id="PF01156"/>
    </source>
</evidence>
<evidence type="ECO:0000313" key="4">
    <source>
        <dbReference type="EMBL" id="RXJ71824.1"/>
    </source>
</evidence>
<protein>
    <submittedName>
        <fullName evidence="5">Nucleoside hydrolase</fullName>
    </submittedName>
</protein>
<evidence type="ECO:0000256" key="1">
    <source>
        <dbReference type="ARBA" id="ARBA00022801"/>
    </source>
</evidence>
<dbReference type="EMBL" id="PEIB01000018">
    <property type="protein sequence ID" value="RXJ72575.1"/>
    <property type="molecule type" value="Genomic_DNA"/>
</dbReference>
<evidence type="ECO:0000313" key="5">
    <source>
        <dbReference type="EMBL" id="RXJ72575.1"/>
    </source>
</evidence>
<dbReference type="EMBL" id="PEIB01000031">
    <property type="protein sequence ID" value="RXJ71824.1"/>
    <property type="molecule type" value="Genomic_DNA"/>
</dbReference>
<accession>A0A4Q0YPV4</accession>
<dbReference type="PANTHER" id="PTHR12304">
    <property type="entry name" value="INOSINE-URIDINE PREFERRING NUCLEOSIDE HYDROLASE"/>
    <property type="match status" value="1"/>
</dbReference>
<evidence type="ECO:0000256" key="2">
    <source>
        <dbReference type="ARBA" id="ARBA00023295"/>
    </source>
</evidence>
<dbReference type="Pfam" id="PF01156">
    <property type="entry name" value="IU_nuc_hydro"/>
    <property type="match status" value="1"/>
</dbReference>
<dbReference type="GO" id="GO:0005829">
    <property type="term" value="C:cytosol"/>
    <property type="evidence" value="ECO:0007669"/>
    <property type="project" value="TreeGrafter"/>
</dbReference>
<dbReference type="OrthoDB" id="9797882at2"/>
<dbReference type="GO" id="GO:0006152">
    <property type="term" value="P:purine nucleoside catabolic process"/>
    <property type="evidence" value="ECO:0007669"/>
    <property type="project" value="TreeGrafter"/>
</dbReference>
<dbReference type="RefSeq" id="WP_129122925.1">
    <property type="nucleotide sequence ID" value="NZ_PEIB01000018.1"/>
</dbReference>
<organism evidence="5 6">
    <name type="scientific">Veronia nyctiphanis</name>
    <dbReference type="NCBI Taxonomy" id="1278244"/>
    <lineage>
        <taxon>Bacteria</taxon>
        <taxon>Pseudomonadati</taxon>
        <taxon>Pseudomonadota</taxon>
        <taxon>Gammaproteobacteria</taxon>
        <taxon>Vibrionales</taxon>
        <taxon>Vibrionaceae</taxon>
        <taxon>Veronia</taxon>
    </lineage>
</organism>
<dbReference type="PANTHER" id="PTHR12304:SF4">
    <property type="entry name" value="URIDINE NUCLEOSIDASE"/>
    <property type="match status" value="1"/>
</dbReference>
<dbReference type="InterPro" id="IPR001910">
    <property type="entry name" value="Inosine/uridine_hydrolase_dom"/>
</dbReference>
<dbReference type="CDD" id="cd02650">
    <property type="entry name" value="nuc_hydro_CaPnhB"/>
    <property type="match status" value="1"/>
</dbReference>
<keyword evidence="1 5" id="KW-0378">Hydrolase</keyword>
<sequence>MAETIILDTDPGIDDAMAIMYVLANKHLKLMGITTVFGNATIEDTTRNALFIKDKFNASFDVACGAAAPLIKTPNGPTVIVHGEHGLGSVVADAPKSVAEEETAWQYMAKKITANPGEITLVAVGPLTNLALLVQNAPEAVSLVKNVVIMGGAFGENGHRGNVSPVAEANVHDDPHAANIVFAANWPVVVIGLDVTHEIACEEHYIETLRDHAGEKGRFIYDVSQFYLGFYETELKRKACYLHDPAALVYVSRPELFELREGPIVVVEEGGAEGMTIQKTESRVFSNDAWEQRPSQSVAISVDSEAVLNHFSDTLIGDHA</sequence>
<dbReference type="InterPro" id="IPR023186">
    <property type="entry name" value="IUNH"/>
</dbReference>
<dbReference type="SUPFAM" id="SSF53590">
    <property type="entry name" value="Nucleoside hydrolase"/>
    <property type="match status" value="1"/>
</dbReference>
<gene>
    <name evidence="5" type="ORF">CS022_14790</name>
    <name evidence="4" type="ORF">CS022_19335</name>
</gene>
<keyword evidence="6" id="KW-1185">Reference proteome</keyword>
<dbReference type="AlphaFoldDB" id="A0A4Q0YPV4"/>
<keyword evidence="2" id="KW-0326">Glycosidase</keyword>
<dbReference type="GO" id="GO:0008477">
    <property type="term" value="F:purine nucleosidase activity"/>
    <property type="evidence" value="ECO:0007669"/>
    <property type="project" value="TreeGrafter"/>
</dbReference>